<keyword evidence="4" id="KW-1185">Reference proteome</keyword>
<feature type="transmembrane region" description="Helical" evidence="2">
    <location>
        <begin position="44"/>
        <end position="67"/>
    </location>
</feature>
<evidence type="ECO:0000313" key="4">
    <source>
        <dbReference type="Proteomes" id="UP001204851"/>
    </source>
</evidence>
<dbReference type="Gene3D" id="3.40.30.10">
    <property type="entry name" value="Glutaredoxin"/>
    <property type="match status" value="1"/>
</dbReference>
<protein>
    <recommendedName>
        <fullName evidence="5">Transmembrane protein</fullName>
    </recommendedName>
</protein>
<reference evidence="3 4" key="1">
    <citation type="submission" date="2022-06" db="EMBL/GenBank/DDBJ databases">
        <title>Ideonella sp. NS12-5 Genome sequencing and assembly.</title>
        <authorList>
            <person name="Jung Y."/>
        </authorList>
    </citation>
    <scope>NUCLEOTIDE SEQUENCE [LARGE SCALE GENOMIC DNA]</scope>
    <source>
        <strain evidence="3 4">NS12-5</strain>
    </source>
</reference>
<accession>A0ABT1BLN7</accession>
<proteinExistence type="predicted"/>
<evidence type="ECO:0008006" key="5">
    <source>
        <dbReference type="Google" id="ProtNLM"/>
    </source>
</evidence>
<comment type="caution">
    <text evidence="3">The sequence shown here is derived from an EMBL/GenBank/DDBJ whole genome shotgun (WGS) entry which is preliminary data.</text>
</comment>
<keyword evidence="2" id="KW-0472">Membrane</keyword>
<evidence type="ECO:0000256" key="2">
    <source>
        <dbReference type="SAM" id="Phobius"/>
    </source>
</evidence>
<dbReference type="EMBL" id="JAMXMC010000005">
    <property type="protein sequence ID" value="MCO5976819.1"/>
    <property type="molecule type" value="Genomic_DNA"/>
</dbReference>
<keyword evidence="2" id="KW-0812">Transmembrane</keyword>
<sequence length="238" mass="26457">MSGSSSFARASHATPPEPLTLTVHGLPGTAPAEGRSPSRWSGRFTLLLVLLACAAPVVASYFTYYVLRPQGRSNYAELIQPSRGLPADLPLQTLDGRAVAPAALKRQWLLTVVAPGACDAACERMLFEQRQLREMLGRERDRVDNLWLVTDDAPVRPEVLQALTPGTWVLRVPPQALAQWLQPAPGHALSEHMYVVDPMGEWMMRTPPQPEPKRFHKDLERLLRASAFWDRPGREVGQ</sequence>
<name>A0ABT1BLN7_9BURK</name>
<dbReference type="SUPFAM" id="SSF52833">
    <property type="entry name" value="Thioredoxin-like"/>
    <property type="match status" value="1"/>
</dbReference>
<dbReference type="InterPro" id="IPR036249">
    <property type="entry name" value="Thioredoxin-like_sf"/>
</dbReference>
<evidence type="ECO:0000313" key="3">
    <source>
        <dbReference type="EMBL" id="MCO5976819.1"/>
    </source>
</evidence>
<gene>
    <name evidence="3" type="ORF">M0L44_08870</name>
</gene>
<keyword evidence="2" id="KW-1133">Transmembrane helix</keyword>
<organism evidence="3 4">
    <name type="scientific">Ideonella oryzae</name>
    <dbReference type="NCBI Taxonomy" id="2937441"/>
    <lineage>
        <taxon>Bacteria</taxon>
        <taxon>Pseudomonadati</taxon>
        <taxon>Pseudomonadota</taxon>
        <taxon>Betaproteobacteria</taxon>
        <taxon>Burkholderiales</taxon>
        <taxon>Sphaerotilaceae</taxon>
        <taxon>Ideonella</taxon>
    </lineage>
</organism>
<evidence type="ECO:0000256" key="1">
    <source>
        <dbReference type="SAM" id="MobiDB-lite"/>
    </source>
</evidence>
<dbReference type="Proteomes" id="UP001204851">
    <property type="component" value="Unassembled WGS sequence"/>
</dbReference>
<feature type="region of interest" description="Disordered" evidence="1">
    <location>
        <begin position="1"/>
        <end position="38"/>
    </location>
</feature>